<sequence length="56" mass="6254">MKKGFDFQFDPLANDLAMGRVIVGVRRKEEDEGLGAIDVEGEDGVRLKGREYPDTL</sequence>
<organism evidence="1 2">
    <name type="scientific">Hyphopichia burtonii NRRL Y-1933</name>
    <dbReference type="NCBI Taxonomy" id="984485"/>
    <lineage>
        <taxon>Eukaryota</taxon>
        <taxon>Fungi</taxon>
        <taxon>Dikarya</taxon>
        <taxon>Ascomycota</taxon>
        <taxon>Saccharomycotina</taxon>
        <taxon>Pichiomycetes</taxon>
        <taxon>Debaryomycetaceae</taxon>
        <taxon>Hyphopichia</taxon>
    </lineage>
</organism>
<accession>A0A1E4RSK3</accession>
<name>A0A1E4RSK3_9ASCO</name>
<evidence type="ECO:0000313" key="2">
    <source>
        <dbReference type="Proteomes" id="UP000095085"/>
    </source>
</evidence>
<dbReference type="GeneID" id="30995155"/>
<reference evidence="2" key="1">
    <citation type="submission" date="2016-05" db="EMBL/GenBank/DDBJ databases">
        <title>Comparative genomics of biotechnologically important yeasts.</title>
        <authorList>
            <consortium name="DOE Joint Genome Institute"/>
            <person name="Riley R."/>
            <person name="Haridas S."/>
            <person name="Wolfe K.H."/>
            <person name="Lopes M.R."/>
            <person name="Hittinger C.T."/>
            <person name="Goker M."/>
            <person name="Salamov A."/>
            <person name="Wisecaver J."/>
            <person name="Long T.M."/>
            <person name="Aerts A.L."/>
            <person name="Barry K."/>
            <person name="Choi C."/>
            <person name="Clum A."/>
            <person name="Coughlan A.Y."/>
            <person name="Deshpande S."/>
            <person name="Douglass A.P."/>
            <person name="Hanson S.J."/>
            <person name="Klenk H.-P."/>
            <person name="Labutti K."/>
            <person name="Lapidus A."/>
            <person name="Lindquist E."/>
            <person name="Lipzen A."/>
            <person name="Meier-Kolthoff J.P."/>
            <person name="Ohm R.A."/>
            <person name="Otillar R.P."/>
            <person name="Pangilinan J."/>
            <person name="Peng Y."/>
            <person name="Rokas A."/>
            <person name="Rosa C.A."/>
            <person name="Scheuner C."/>
            <person name="Sibirny A.A."/>
            <person name="Slot J.C."/>
            <person name="Stielow J.B."/>
            <person name="Sun H."/>
            <person name="Kurtzman C.P."/>
            <person name="Blackwell M."/>
            <person name="Grigoriev I.V."/>
            <person name="Jeffries T.W."/>
        </authorList>
    </citation>
    <scope>NUCLEOTIDE SEQUENCE [LARGE SCALE GENOMIC DNA]</scope>
    <source>
        <strain evidence="2">NRRL Y-1933</strain>
    </source>
</reference>
<evidence type="ECO:0000313" key="1">
    <source>
        <dbReference type="EMBL" id="ODV70243.1"/>
    </source>
</evidence>
<keyword evidence="2" id="KW-1185">Reference proteome</keyword>
<dbReference type="Proteomes" id="UP000095085">
    <property type="component" value="Unassembled WGS sequence"/>
</dbReference>
<proteinExistence type="predicted"/>
<dbReference type="EMBL" id="KV454538">
    <property type="protein sequence ID" value="ODV70243.1"/>
    <property type="molecule type" value="Genomic_DNA"/>
</dbReference>
<dbReference type="AlphaFoldDB" id="A0A1E4RSK3"/>
<dbReference type="RefSeq" id="XP_020079310.1">
    <property type="nucleotide sequence ID" value="XM_020220605.1"/>
</dbReference>
<gene>
    <name evidence="1" type="ORF">HYPBUDRAFT_151647</name>
</gene>
<protein>
    <submittedName>
        <fullName evidence="1">Uncharacterized protein</fullName>
    </submittedName>
</protein>